<dbReference type="EMBL" id="BK014782">
    <property type="protein sequence ID" value="DAD75421.1"/>
    <property type="molecule type" value="Genomic_DNA"/>
</dbReference>
<dbReference type="Pfam" id="PF20536">
    <property type="entry name" value="DUF6751"/>
    <property type="match status" value="1"/>
</dbReference>
<evidence type="ECO:0000313" key="1">
    <source>
        <dbReference type="EMBL" id="DAD75421.1"/>
    </source>
</evidence>
<organism evidence="1">
    <name type="scientific">Siphoviridae sp. ctqw35</name>
    <dbReference type="NCBI Taxonomy" id="2826471"/>
    <lineage>
        <taxon>Viruses</taxon>
        <taxon>Duplodnaviria</taxon>
        <taxon>Heunggongvirae</taxon>
        <taxon>Uroviricota</taxon>
        <taxon>Caudoviricetes</taxon>
    </lineage>
</organism>
<name>A0A8S5LZC7_9CAUD</name>
<accession>A0A8S5LZC7</accession>
<reference evidence="1" key="1">
    <citation type="journal article" date="2021" name="Proc. Natl. Acad. Sci. U.S.A.">
        <title>A Catalog of Tens of Thousands of Viruses from Human Metagenomes Reveals Hidden Associations with Chronic Diseases.</title>
        <authorList>
            <person name="Tisza M.J."/>
            <person name="Buck C.B."/>
        </authorList>
    </citation>
    <scope>NUCLEOTIDE SEQUENCE</scope>
    <source>
        <strain evidence="1">Ctqw35</strain>
    </source>
</reference>
<sequence length="114" mass="13203">MNDRFFIHQITVYHTTDDENFTIETFDKVYFRHNKKTNLVDKGLEKGSTGSITIPTTDKLDISTNDYNDYVVEGIVEDKFDLSALQKKYQVFKVVSVDDNRKGSLQHYKIGVSE</sequence>
<proteinExistence type="predicted"/>
<protein>
    <submittedName>
        <fullName evidence="1">Uncharacterized protein</fullName>
    </submittedName>
</protein>
<dbReference type="InterPro" id="IPR046639">
    <property type="entry name" value="DUF6751"/>
</dbReference>